<evidence type="ECO:0000313" key="2">
    <source>
        <dbReference type="EMBL" id="RKP32812.1"/>
    </source>
</evidence>
<dbReference type="CDD" id="cd05384">
    <property type="entry name" value="CAP_PRY1-like"/>
    <property type="match status" value="1"/>
</dbReference>
<organism evidence="2 3">
    <name type="scientific">Metschnikowia bicuspidata</name>
    <dbReference type="NCBI Taxonomy" id="27322"/>
    <lineage>
        <taxon>Eukaryota</taxon>
        <taxon>Fungi</taxon>
        <taxon>Dikarya</taxon>
        <taxon>Ascomycota</taxon>
        <taxon>Saccharomycotina</taxon>
        <taxon>Pichiomycetes</taxon>
        <taxon>Metschnikowiaceae</taxon>
        <taxon>Metschnikowia</taxon>
    </lineage>
</organism>
<feature type="domain" description="SCP" evidence="1">
    <location>
        <begin position="1"/>
        <end position="129"/>
    </location>
</feature>
<dbReference type="SUPFAM" id="SSF55797">
    <property type="entry name" value="PR-1-like"/>
    <property type="match status" value="1"/>
</dbReference>
<proteinExistence type="predicted"/>
<dbReference type="SMART" id="SM00198">
    <property type="entry name" value="SCP"/>
    <property type="match status" value="1"/>
</dbReference>
<dbReference type="InterPro" id="IPR014044">
    <property type="entry name" value="CAP_dom"/>
</dbReference>
<dbReference type="Pfam" id="PF00188">
    <property type="entry name" value="CAP"/>
    <property type="match status" value="1"/>
</dbReference>
<gene>
    <name evidence="2" type="ORF">METBISCDRAFT_11645</name>
</gene>
<accession>A0A4P9ZJV0</accession>
<dbReference type="EMBL" id="ML004429">
    <property type="protein sequence ID" value="RKP32812.1"/>
    <property type="molecule type" value="Genomic_DNA"/>
</dbReference>
<dbReference type="Proteomes" id="UP000268321">
    <property type="component" value="Unassembled WGS sequence"/>
</dbReference>
<dbReference type="InterPro" id="IPR035940">
    <property type="entry name" value="CAP_sf"/>
</dbReference>
<sequence>KNEVLNTHNEKRALHGVDPLKWSTSLAQFAADYAASDFRCENAELIHSDGSYGENLALGYVGGHEPVRAWYDEIKAYNWSNPGFSMKTAHFTQVIWKDTKEVGCAYVTCPNEWRQYTICEYDPPGNWEDEDEYRENVLRRV</sequence>
<dbReference type="AlphaFoldDB" id="A0A4P9ZJV0"/>
<protein>
    <submittedName>
        <fullName evidence="2">PR-1-like protein</fullName>
    </submittedName>
</protein>
<reference evidence="3" key="1">
    <citation type="journal article" date="2018" name="Nat. Microbiol.">
        <title>Leveraging single-cell genomics to expand the fungal tree of life.</title>
        <authorList>
            <person name="Ahrendt S.R."/>
            <person name="Quandt C.A."/>
            <person name="Ciobanu D."/>
            <person name="Clum A."/>
            <person name="Salamov A."/>
            <person name="Andreopoulos B."/>
            <person name="Cheng J.F."/>
            <person name="Woyke T."/>
            <person name="Pelin A."/>
            <person name="Henrissat B."/>
            <person name="Reynolds N.K."/>
            <person name="Benny G.L."/>
            <person name="Smith M.E."/>
            <person name="James T.Y."/>
            <person name="Grigoriev I.V."/>
        </authorList>
    </citation>
    <scope>NUCLEOTIDE SEQUENCE [LARGE SCALE GENOMIC DNA]</scope>
    <source>
        <strain evidence="3">Baker2002</strain>
    </source>
</reference>
<evidence type="ECO:0000259" key="1">
    <source>
        <dbReference type="SMART" id="SM00198"/>
    </source>
</evidence>
<name>A0A4P9ZJV0_9ASCO</name>
<dbReference type="OrthoDB" id="337038at2759"/>
<dbReference type="PANTHER" id="PTHR10334">
    <property type="entry name" value="CYSTEINE-RICH SECRETORY PROTEIN-RELATED"/>
    <property type="match status" value="1"/>
</dbReference>
<feature type="non-terminal residue" evidence="2">
    <location>
        <position position="1"/>
    </location>
</feature>
<dbReference type="InterPro" id="IPR001283">
    <property type="entry name" value="CRISP-related"/>
</dbReference>
<dbReference type="Gene3D" id="3.40.33.10">
    <property type="entry name" value="CAP"/>
    <property type="match status" value="1"/>
</dbReference>
<dbReference type="FunFam" id="3.40.33.10:FF:000010">
    <property type="entry name" value="Predicted protein"/>
    <property type="match status" value="1"/>
</dbReference>
<evidence type="ECO:0000313" key="3">
    <source>
        <dbReference type="Proteomes" id="UP000268321"/>
    </source>
</evidence>
<dbReference type="PRINTS" id="PR00837">
    <property type="entry name" value="V5TPXLIKE"/>
</dbReference>
<keyword evidence="3" id="KW-1185">Reference proteome</keyword>